<reference evidence="8" key="1">
    <citation type="journal article" date="2019" name="Int. J. Syst. Evol. Microbiol.">
        <title>The Global Catalogue of Microorganisms (GCM) 10K type strain sequencing project: providing services to taxonomists for standard genome sequencing and annotation.</title>
        <authorList>
            <consortium name="The Broad Institute Genomics Platform"/>
            <consortium name="The Broad Institute Genome Sequencing Center for Infectious Disease"/>
            <person name="Wu L."/>
            <person name="Ma J."/>
        </authorList>
    </citation>
    <scope>NUCLEOTIDE SEQUENCE [LARGE SCALE GENOMIC DNA]</scope>
    <source>
        <strain evidence="8">CCM 9110</strain>
    </source>
</reference>
<comment type="catalytic activity">
    <reaction evidence="5">
        <text>N-acetyl-(2S,6S)-2,6-diaminopimelate + H2O = (2S,6S)-2,6-diaminopimelate + acetate</text>
        <dbReference type="Rhea" id="RHEA:20405"/>
        <dbReference type="ChEBI" id="CHEBI:15377"/>
        <dbReference type="ChEBI" id="CHEBI:30089"/>
        <dbReference type="ChEBI" id="CHEBI:57609"/>
        <dbReference type="ChEBI" id="CHEBI:58767"/>
        <dbReference type="EC" id="3.5.1.47"/>
    </reaction>
</comment>
<keyword evidence="8" id="KW-1185">Reference proteome</keyword>
<comment type="caution">
    <text evidence="7">The sequence shown here is derived from an EMBL/GenBank/DDBJ whole genome shotgun (WGS) entry which is preliminary data.</text>
</comment>
<name>A0ABW4BFL3_9LACO</name>
<dbReference type="Gene3D" id="3.30.70.360">
    <property type="match status" value="1"/>
</dbReference>
<protein>
    <recommendedName>
        <fullName evidence="5">N-acetyldiaminopimelate deacetylase</fullName>
        <ecNumber evidence="5">3.5.1.47</ecNumber>
    </recommendedName>
</protein>
<feature type="active site" description="Proton acceptor" evidence="5">
    <location>
        <position position="134"/>
    </location>
</feature>
<keyword evidence="1 5" id="KW-0028">Amino-acid biosynthesis</keyword>
<evidence type="ECO:0000256" key="3">
    <source>
        <dbReference type="ARBA" id="ARBA00022915"/>
    </source>
</evidence>
<dbReference type="PANTHER" id="PTHR11014:SF98">
    <property type="entry name" value="N-ACETYLDIAMINOPIMELATE DEACETYLASE"/>
    <property type="match status" value="1"/>
</dbReference>
<evidence type="ECO:0000259" key="6">
    <source>
        <dbReference type="Pfam" id="PF07687"/>
    </source>
</evidence>
<dbReference type="InterPro" id="IPR017439">
    <property type="entry name" value="Amidohydrolase"/>
</dbReference>
<dbReference type="PIRSF" id="PIRSF005962">
    <property type="entry name" value="Pept_M20D_amidohydro"/>
    <property type="match status" value="1"/>
</dbReference>
<dbReference type="CDD" id="cd05670">
    <property type="entry name" value="M20_Acy1_YkuR-like"/>
    <property type="match status" value="1"/>
</dbReference>
<evidence type="ECO:0000256" key="1">
    <source>
        <dbReference type="ARBA" id="ARBA00022605"/>
    </source>
</evidence>
<comment type="function">
    <text evidence="5">Catalyzes the conversion of N-acetyl-diaminopimelate to diaminopimelate and acetate.</text>
</comment>
<comment type="similarity">
    <text evidence="5">Belongs to the peptidase M20A family. N-acetyldiaminopimelate deacetylase subfamily.</text>
</comment>
<keyword evidence="4 5" id="KW-0457">Lysine biosynthesis</keyword>
<dbReference type="EC" id="3.5.1.47" evidence="5"/>
<dbReference type="Pfam" id="PF07687">
    <property type="entry name" value="M20_dimer"/>
    <property type="match status" value="1"/>
</dbReference>
<dbReference type="SUPFAM" id="SSF53187">
    <property type="entry name" value="Zn-dependent exopeptidases"/>
    <property type="match status" value="1"/>
</dbReference>
<proteinExistence type="inferred from homology"/>
<feature type="active site" evidence="5">
    <location>
        <position position="75"/>
    </location>
</feature>
<dbReference type="InterPro" id="IPR023905">
    <property type="entry name" value="AcetylDAP_deacetylase"/>
</dbReference>
<keyword evidence="2 5" id="KW-0378">Hydrolase</keyword>
<evidence type="ECO:0000256" key="5">
    <source>
        <dbReference type="HAMAP-Rule" id="MF_01692"/>
    </source>
</evidence>
<evidence type="ECO:0000313" key="7">
    <source>
        <dbReference type="EMBL" id="MFD1398318.1"/>
    </source>
</evidence>
<dbReference type="EMBL" id="JBHTOA010000016">
    <property type="protein sequence ID" value="MFD1398318.1"/>
    <property type="molecule type" value="Genomic_DNA"/>
</dbReference>
<dbReference type="InterPro" id="IPR002933">
    <property type="entry name" value="Peptidase_M20"/>
</dbReference>
<dbReference type="NCBIfam" id="TIGR01891">
    <property type="entry name" value="amidohydrolases"/>
    <property type="match status" value="1"/>
</dbReference>
<dbReference type="PANTHER" id="PTHR11014">
    <property type="entry name" value="PEPTIDASE M20 FAMILY MEMBER"/>
    <property type="match status" value="1"/>
</dbReference>
<dbReference type="InterPro" id="IPR011650">
    <property type="entry name" value="Peptidase_M20_dimer"/>
</dbReference>
<organism evidence="7 8">
    <name type="scientific">Lacticaseibacillus suilingensis</name>
    <dbReference type="NCBI Taxonomy" id="2799577"/>
    <lineage>
        <taxon>Bacteria</taxon>
        <taxon>Bacillati</taxon>
        <taxon>Bacillota</taxon>
        <taxon>Bacilli</taxon>
        <taxon>Lactobacillales</taxon>
        <taxon>Lactobacillaceae</taxon>
        <taxon>Lacticaseibacillus</taxon>
    </lineage>
</organism>
<dbReference type="HAMAP" id="MF_01692">
    <property type="entry name" value="DapEL"/>
    <property type="match status" value="1"/>
</dbReference>
<dbReference type="Proteomes" id="UP001597199">
    <property type="component" value="Unassembled WGS sequence"/>
</dbReference>
<accession>A0ABW4BFL3</accession>
<dbReference type="RefSeq" id="WP_204117821.1">
    <property type="nucleotide sequence ID" value="NZ_BOLV01000001.1"/>
</dbReference>
<dbReference type="Pfam" id="PF01546">
    <property type="entry name" value="Peptidase_M20"/>
    <property type="match status" value="1"/>
</dbReference>
<evidence type="ECO:0000256" key="4">
    <source>
        <dbReference type="ARBA" id="ARBA00023154"/>
    </source>
</evidence>
<evidence type="ECO:0000256" key="2">
    <source>
        <dbReference type="ARBA" id="ARBA00022801"/>
    </source>
</evidence>
<feature type="domain" description="Peptidase M20 dimerisation" evidence="6">
    <location>
        <begin position="181"/>
        <end position="278"/>
    </location>
</feature>
<dbReference type="InterPro" id="IPR036264">
    <property type="entry name" value="Bact_exopeptidase_dim_dom"/>
</dbReference>
<dbReference type="SUPFAM" id="SSF55031">
    <property type="entry name" value="Bacterial exopeptidase dimerisation domain"/>
    <property type="match status" value="1"/>
</dbReference>
<sequence>MPALTESELIQIRRHLHQIPELALHETQTQAYLEQVINALNCPWLTIKHVPAVPTALLVRLQGTAPRRTIGYRTDIDALPVTEETGLPFASQHAGVMHACGHDIHMTVALGVLAHFASVQPRDNLLFFFQPAEEAEYGGKRVFDAGAFTGDWRPDEFYGLHDDPQLPAGQIATRMGTLFAGTTEIHVTFTGKSGHAAFPQKANDAIVAAAAFVMQVQTIVARNVDPVRGGVVTLGTFHAGTIGNVIAGSAHLDGTIRAFRQSDIEMMQQRVRRIAEGVGATYDVQVALKLIQGGYMPVENAPAQTEVLIDYMTQAPDVDFALVPPAMTGEDFGFLLQQFPGTMVWLGVGDPAHSLHSAQLNPDEAALMPGVKAWVGFLTARMEATHV</sequence>
<evidence type="ECO:0000313" key="8">
    <source>
        <dbReference type="Proteomes" id="UP001597199"/>
    </source>
</evidence>
<gene>
    <name evidence="7" type="ORF">ACFQ41_03235</name>
</gene>
<keyword evidence="3 5" id="KW-0220">Diaminopimelate biosynthesis</keyword>
<comment type="pathway">
    <text evidence="5">Amino-acid biosynthesis; L-lysine biosynthesis via DAP pathway; LL-2,6-diaminopimelate from (S)-tetrahydrodipicolinate (acetylase route): step 3/3.</text>
</comment>
<dbReference type="Gene3D" id="3.40.630.10">
    <property type="entry name" value="Zn peptidases"/>
    <property type="match status" value="1"/>
</dbReference>